<dbReference type="AlphaFoldDB" id="A0A4P8XM66"/>
<dbReference type="EMBL" id="CP040396">
    <property type="protein sequence ID" value="QCT01319.1"/>
    <property type="molecule type" value="Genomic_DNA"/>
</dbReference>
<evidence type="ECO:0000256" key="1">
    <source>
        <dbReference type="SAM" id="MobiDB-lite"/>
    </source>
</evidence>
<feature type="compositionally biased region" description="Gly residues" evidence="1">
    <location>
        <begin position="67"/>
        <end position="83"/>
    </location>
</feature>
<evidence type="ECO:0000313" key="3">
    <source>
        <dbReference type="Proteomes" id="UP000300879"/>
    </source>
</evidence>
<feature type="region of interest" description="Disordered" evidence="1">
    <location>
        <begin position="241"/>
        <end position="268"/>
    </location>
</feature>
<gene>
    <name evidence="2" type="ORF">E6C60_0596</name>
</gene>
<protein>
    <recommendedName>
        <fullName evidence="4">DUF2680 domain-containing protein</fullName>
    </recommendedName>
</protein>
<dbReference type="Proteomes" id="UP000300879">
    <property type="component" value="Chromosome"/>
</dbReference>
<sequence>MNNKTLSLKVLAGTMAAGLLLGGAGYMQNQTFAAAVQEQGTTVTDSGSGEASIEREGRGFAREGMKRGGFQGGQEGQRGGHGGHMNMLETAAAALSLEQSALMEQLKAGKTLNEIADGQGVAREDLLAKLTAAFTEQIDTRQSEGKLTEEQAAQQKEQLSERVATMVDQAGFAQDKGEAGRGHGKGGFKFGSLTKAADILGMTEEELKAGLKEGKSLAELAEAKGISESQLIEQLKEQMTEPLQKWVNKKRGASETGAEAEAAENEQL</sequence>
<evidence type="ECO:0008006" key="4">
    <source>
        <dbReference type="Google" id="ProtNLM"/>
    </source>
</evidence>
<dbReference type="KEGG" id="palo:E6C60_0596"/>
<evidence type="ECO:0000313" key="2">
    <source>
        <dbReference type="EMBL" id="QCT01319.1"/>
    </source>
</evidence>
<dbReference type="RefSeq" id="WP_138224427.1">
    <property type="nucleotide sequence ID" value="NZ_CP040396.1"/>
</dbReference>
<feature type="region of interest" description="Disordered" evidence="1">
    <location>
        <begin position="63"/>
        <end position="83"/>
    </location>
</feature>
<keyword evidence="3" id="KW-1185">Reference proteome</keyword>
<proteinExistence type="predicted"/>
<name>A0A4P8XM66_9BACL</name>
<organism evidence="2 3">
    <name type="scientific">Paenibacillus algicola</name>
    <dbReference type="NCBI Taxonomy" id="2565926"/>
    <lineage>
        <taxon>Bacteria</taxon>
        <taxon>Bacillati</taxon>
        <taxon>Bacillota</taxon>
        <taxon>Bacilli</taxon>
        <taxon>Bacillales</taxon>
        <taxon>Paenibacillaceae</taxon>
        <taxon>Paenibacillus</taxon>
    </lineage>
</organism>
<accession>A0A4P8XM66</accession>
<reference evidence="2 3" key="1">
    <citation type="submission" date="2019-05" db="EMBL/GenBank/DDBJ databases">
        <authorList>
            <person name="Chen C."/>
        </authorList>
    </citation>
    <scope>NUCLEOTIDE SEQUENCE [LARGE SCALE GENOMIC DNA]</scope>
    <source>
        <strain evidence="2 3">HB172198</strain>
    </source>
</reference>
<dbReference type="OrthoDB" id="2080113at2"/>